<protein>
    <recommendedName>
        <fullName evidence="3">DUF4292 domain-containing protein</fullName>
    </recommendedName>
</protein>
<name>A0A6N9TRZ6_DISTH</name>
<sequence length="290" mass="29735">MAETAILHYSTCMSFGLPRVPALALLCLLAAAGGCAVRPGQAPPAPDRASALAALRLSGRRLASLEAEGRFRVRVGGRRLPAFKGVLRWASAAGRVEELRLTGVGPFGGTAFDLLVARGSAWLFLPGEGAVYTGLPDGARPGVLRDLLAALVHPALLWRGQAPEAVPCPEGSAGAAAACLALPLSGPGGLAAVDGAGMVTALRLPGLRADFGDPEPLPGIGPYPRSWRLELPGRGLRVEVDLHRLEPNHLAPGAACFDPAPFLRLPTRPLAELLRGTARAGPGPGGAAGR</sequence>
<comment type="caution">
    <text evidence="1">The sequence shown here is derived from an EMBL/GenBank/DDBJ whole genome shotgun (WGS) entry which is preliminary data.</text>
</comment>
<evidence type="ECO:0000313" key="1">
    <source>
        <dbReference type="EMBL" id="NDY42217.1"/>
    </source>
</evidence>
<organism evidence="1 2">
    <name type="scientific">Dissulfurirhabdus thermomarina</name>
    <dbReference type="NCBI Taxonomy" id="1765737"/>
    <lineage>
        <taxon>Bacteria</taxon>
        <taxon>Deltaproteobacteria</taxon>
        <taxon>Dissulfurirhabdaceae</taxon>
        <taxon>Dissulfurirhabdus</taxon>
    </lineage>
</organism>
<dbReference type="RefSeq" id="WP_163298361.1">
    <property type="nucleotide sequence ID" value="NZ_JAAGRR010000041.1"/>
</dbReference>
<evidence type="ECO:0008006" key="3">
    <source>
        <dbReference type="Google" id="ProtNLM"/>
    </source>
</evidence>
<keyword evidence="2" id="KW-1185">Reference proteome</keyword>
<dbReference type="AlphaFoldDB" id="A0A6N9TRZ6"/>
<gene>
    <name evidence="1" type="ORF">G3N55_05075</name>
</gene>
<accession>A0A6N9TRZ6</accession>
<proteinExistence type="predicted"/>
<reference evidence="1 2" key="1">
    <citation type="submission" date="2020-02" db="EMBL/GenBank/DDBJ databases">
        <title>Comparative genomics of sulfur disproportionating microorganisms.</title>
        <authorList>
            <person name="Ward L.M."/>
            <person name="Bertran E."/>
            <person name="Johnston D.T."/>
        </authorList>
    </citation>
    <scope>NUCLEOTIDE SEQUENCE [LARGE SCALE GENOMIC DNA]</scope>
    <source>
        <strain evidence="1 2">DSM 100025</strain>
    </source>
</reference>
<dbReference type="EMBL" id="JAAGRR010000041">
    <property type="protein sequence ID" value="NDY42217.1"/>
    <property type="molecule type" value="Genomic_DNA"/>
</dbReference>
<dbReference type="Proteomes" id="UP000469346">
    <property type="component" value="Unassembled WGS sequence"/>
</dbReference>
<evidence type="ECO:0000313" key="2">
    <source>
        <dbReference type="Proteomes" id="UP000469346"/>
    </source>
</evidence>